<dbReference type="STRING" id="1920490.GCA_001895925_00383"/>
<reference evidence="1 2" key="2">
    <citation type="submission" date="2018-03" db="EMBL/GenBank/DDBJ databases">
        <title>The ancient ancestry and fast evolution of plastids.</title>
        <authorList>
            <person name="Moore K.R."/>
            <person name="Magnabosco C."/>
            <person name="Momper L."/>
            <person name="Gold D.A."/>
            <person name="Bosak T."/>
            <person name="Fournier G.P."/>
        </authorList>
    </citation>
    <scope>NUCLEOTIDE SEQUENCE [LARGE SCALE GENOMIC DNA]</scope>
    <source>
        <strain evidence="1 2">ULC007</strain>
    </source>
</reference>
<dbReference type="OrthoDB" id="572905at2"/>
<dbReference type="AlphaFoldDB" id="A0A2T1DDP5"/>
<accession>A0A2T1DDP5</accession>
<sequence>MNYNGAITRRRAGNSMGSNGFTLEGQVRAFASSANGLRVINTSGKCFIEVFDSRVISSSCNTSVPNSSTQFKGKVQF</sequence>
<dbReference type="Proteomes" id="UP000238634">
    <property type="component" value="Unassembled WGS sequence"/>
</dbReference>
<gene>
    <name evidence="1" type="ORF">C7B65_14975</name>
</gene>
<reference evidence="1 2" key="1">
    <citation type="submission" date="2018-02" db="EMBL/GenBank/DDBJ databases">
        <authorList>
            <person name="Cohen D.B."/>
            <person name="Kent A.D."/>
        </authorList>
    </citation>
    <scope>NUCLEOTIDE SEQUENCE [LARGE SCALE GENOMIC DNA]</scope>
    <source>
        <strain evidence="1 2">ULC007</strain>
    </source>
</reference>
<evidence type="ECO:0000313" key="2">
    <source>
        <dbReference type="Proteomes" id="UP000238634"/>
    </source>
</evidence>
<dbReference type="EMBL" id="PVWG01000016">
    <property type="protein sequence ID" value="PSB18595.1"/>
    <property type="molecule type" value="Genomic_DNA"/>
</dbReference>
<comment type="caution">
    <text evidence="1">The sequence shown here is derived from an EMBL/GenBank/DDBJ whole genome shotgun (WGS) entry which is preliminary data.</text>
</comment>
<name>A0A2T1DDP5_9CYAN</name>
<keyword evidence="2" id="KW-1185">Reference proteome</keyword>
<proteinExistence type="predicted"/>
<dbReference type="RefSeq" id="WP_073072491.1">
    <property type="nucleotide sequence ID" value="NZ_MPPI01000016.1"/>
</dbReference>
<evidence type="ECO:0000313" key="1">
    <source>
        <dbReference type="EMBL" id="PSB18595.1"/>
    </source>
</evidence>
<protein>
    <submittedName>
        <fullName evidence="1">Uncharacterized protein</fullName>
    </submittedName>
</protein>
<organism evidence="1 2">
    <name type="scientific">Phormidesmis priestleyi ULC007</name>
    <dbReference type="NCBI Taxonomy" id="1920490"/>
    <lineage>
        <taxon>Bacteria</taxon>
        <taxon>Bacillati</taxon>
        <taxon>Cyanobacteriota</taxon>
        <taxon>Cyanophyceae</taxon>
        <taxon>Leptolyngbyales</taxon>
        <taxon>Leptolyngbyaceae</taxon>
        <taxon>Phormidesmis</taxon>
    </lineage>
</organism>